<evidence type="ECO:0000259" key="5">
    <source>
        <dbReference type="PROSITE" id="PS51194"/>
    </source>
</evidence>
<dbReference type="GO" id="GO:0017038">
    <property type="term" value="P:protein import"/>
    <property type="evidence" value="ECO:0007669"/>
    <property type="project" value="InterPro"/>
</dbReference>
<dbReference type="EMBL" id="CAJNOH010000761">
    <property type="protein sequence ID" value="CAF1118910.1"/>
    <property type="molecule type" value="Genomic_DNA"/>
</dbReference>
<keyword evidence="2" id="KW-0653">Protein transport</keyword>
<feature type="domain" description="Helicase ATP-binding" evidence="4">
    <location>
        <begin position="1995"/>
        <end position="2135"/>
    </location>
</feature>
<dbReference type="Pfam" id="PF01043">
    <property type="entry name" value="SecA_PP_bind"/>
    <property type="match status" value="1"/>
</dbReference>
<dbReference type="Gene3D" id="3.40.50.300">
    <property type="entry name" value="P-loop containing nucleotide triphosphate hydrolases"/>
    <property type="match status" value="2"/>
</dbReference>
<dbReference type="InterPro" id="IPR014018">
    <property type="entry name" value="SecA_motor_DEAD"/>
</dbReference>
<dbReference type="Gene3D" id="3.90.1440.10">
    <property type="entry name" value="SecA, preprotein cross-linking domain"/>
    <property type="match status" value="1"/>
</dbReference>
<dbReference type="GO" id="GO:0016020">
    <property type="term" value="C:membrane"/>
    <property type="evidence" value="ECO:0007669"/>
    <property type="project" value="InterPro"/>
</dbReference>
<dbReference type="InterPro" id="IPR001650">
    <property type="entry name" value="Helicase_C-like"/>
</dbReference>
<accession>A0A814QES8</accession>
<keyword evidence="10" id="KW-1185">Reference proteome</keyword>
<evidence type="ECO:0000256" key="2">
    <source>
        <dbReference type="ARBA" id="ARBA00022927"/>
    </source>
</evidence>
<keyword evidence="1" id="KW-0963">Cytoplasm</keyword>
<dbReference type="PRINTS" id="PR00906">
    <property type="entry name" value="SECA"/>
</dbReference>
<evidence type="ECO:0000313" key="7">
    <source>
        <dbReference type="EMBL" id="CAF1118910.1"/>
    </source>
</evidence>
<dbReference type="InterPro" id="IPR027417">
    <property type="entry name" value="P-loop_NTPase"/>
</dbReference>
<evidence type="ECO:0008006" key="11">
    <source>
        <dbReference type="Google" id="ProtNLM"/>
    </source>
</evidence>
<feature type="domain" description="SecA family profile" evidence="6">
    <location>
        <begin position="1877"/>
        <end position="2536"/>
    </location>
</feature>
<dbReference type="SUPFAM" id="SSF48371">
    <property type="entry name" value="ARM repeat"/>
    <property type="match status" value="1"/>
</dbReference>
<evidence type="ECO:0000313" key="10">
    <source>
        <dbReference type="Proteomes" id="UP000663870"/>
    </source>
</evidence>
<evidence type="ECO:0000313" key="8">
    <source>
        <dbReference type="EMBL" id="CAF1335071.1"/>
    </source>
</evidence>
<dbReference type="Pfam" id="PF07517">
    <property type="entry name" value="SecA_DEAD"/>
    <property type="match status" value="1"/>
</dbReference>
<comment type="caution">
    <text evidence="7">The sequence shown here is derived from an EMBL/GenBank/DDBJ whole genome shotgun (WGS) entry which is preliminary data.</text>
</comment>
<dbReference type="InterPro" id="IPR000185">
    <property type="entry name" value="SecA"/>
</dbReference>
<dbReference type="PANTHER" id="PTHR30612">
    <property type="entry name" value="SECA INNER MEMBRANE COMPONENT OF SEC PROTEIN SECRETION SYSTEM"/>
    <property type="match status" value="1"/>
</dbReference>
<evidence type="ECO:0000313" key="9">
    <source>
        <dbReference type="Proteomes" id="UP000663854"/>
    </source>
</evidence>
<protein>
    <recommendedName>
        <fullName evidence="11">Protein translocase subunit SecA</fullName>
    </recommendedName>
</protein>
<evidence type="ECO:0000256" key="1">
    <source>
        <dbReference type="ARBA" id="ARBA00022490"/>
    </source>
</evidence>
<sequence>MFSGTFKALLKTVISSKTKNETQPSKEPLRLRKVIRIALAVRKFQKLESDKFKRSIECEFDKTVAINELKRSYEQGKLFHLEESKKFAYYIRKFTITFDELRHVHKNLLNQFSKYLKELDGNVDEQVQYFLCLSLKYLTRNSEQLIKEIQYSDVIDWIKRCEDESVKTELVYTLAYMTEKSTLDNELINELSSLVLNRFDINEDAKGFLLTRLEISKNVDRQDQLKTEHRFKSTSQSNSKQKTAKLVVTKTIQTVKSTGNNKESEETKMMFLNLSDALKNRNKMLNMKTTLEKIDTIDDTNGDDRSMWRSTWGECVNLYSLVVSQGQILKSDDKDNYLPNKLFGRHICINTKILQQNPLAIRRKQKIYSFFINRMIAATLLRASKKQQLNNNAIDKLMKCATDLNSFVSIALHCNDDMLDLITTSMYDSYHEFKGLTEPDLAVNFITKITSKTIEIVIKKGWVWNSTEVKRKVFDRYELTDIIKTEINQLRLDCLNIIHNCSIRDKRILTKDRITKIQKCLTNHQENDGKFTKLMFQLMSIADSNNDFDYRTIFETYIDVLEHGRRENIEMIISFLNNQAKDFNRSRELFTNKILSKLIDLLFLENYDIEIKEDLLKIINNYLEHETNKSLEDGHLDLLIQFILNSSDSSTNLANLVLTTLLIIAEKDKKLSNEIVNKLIHNMECFGENSANYIIVILTRVIKKENSVENQQNLEKISSKLDSTDVAQLDSDSNMTFTQRSEENQHGNQISLLTANLLLLSIERQVRITNKTIGNFVSALNSADKQTKIISSKCIYKLSKYMPLDNDVLSQLKDFINDPVYDVSVYILSAYLYGLVKLSRFAKPINAIFMDNLSLLFITESLKLGEINYANEINFNILEIFKFEAEKQKFDDENVFVLFDSILTLNENQTGTILEILQIYTNKYTIPSSTIGALENSLGFPEHFEKSLLIFHNIIRNGQIVTTKILQILADYLYMSINARRRYNAFKLLEKARQNQDLPENIFYKTELTKAGFILSRSMNKKSILQFLQEQTNNGMQLPIDTIKALENETQNEYALQVVYNISKNKQIIQYDLLNKLIEDFDPHRDQLILIGIFENVAKNNQTLSFELLQKLEIALNRQTIEDEVLPIFIYLAQKGEKLSENIIKKILNKISSENDIMLKQELLTALGSLIETHHVDIKQYLKQIEEILIKEINSDNIHLQNVCIHVLRILSKFVKISFNLFSVIITIGTSLNCDRTIKDEIYLLFTLMEENNSELTSKYKAKIQLANLNYQSNNDLLNQLRTYVNQGNDLLEQNYNQLKSIINQDFELKEKALEILHLSKSKNRITNDLIESIVLLYESTNSNQIKNSCSKLLEDIKRSGKSLNERAAEIVYEKQRNDQADQIEQLFTQSNLYKQLKKQFQFNDTQTNELFQILKIKTNILEIKTIENLIEMSIKVDPIYYNNQAFVFLIEQTLLMNICNELTLACYCRMIKENKCQKAAEILDKLVQIENESSLLPVLIESIYHSLKNCYLSENCIIFLENHLNHANRLIRSFSFKGLRSIRNNDQYKKSQRFHDWCDLITENFSNAGVQIDKIPMYLDLLETIISLEFIDLNVFKKYENKYWTRELIISSLFEHFKVHNTEKLEFYSHWFIIEEIFMYQKSVKMLSLINQKAENFKSITEVIDLFVCVRTRLYDDMMLILNNYEFPCKKLKEDGCMEMMKKRFVNKNINENYLNQLCANICTQFNMKFIENLFKCLSRIDNLREFEYIIQFCSEKIVNLNDLVFQNLDITQMKSLVEIEYLCKKIKFNGEKQTSRDDLFNNLHILMKKKWTFNQLDELIESFNSSYSNQKLENFLNILKLLNQYNLSFSQHIKCNQIIRDSKNFVEQLKGLNRLVIENNFQLKGKVKNPTELLTELEEINANNPTLVKYIRAELPKELEEIKRKDLKSSIEYSQLPISKWEIKQINHWSAEIKSKEKQFSNVEAIAVIKRANFLFTGYHLTDTQILCSLIALKTESNIRGKLLQVATGEGKSTIVCILAIINALKKKQVHVITSSPVLAERDNNEKKKFFKMFELTCSDNNDKTVYLHGRKDCYKADIIYGEVSQFQFDSLRHHYSMLGTLGDRICEIAIVDEVDSMLIDDSSKIARLSSTAAGMDYFQVVYIYLWQRLLSIKERFIMFNNTMYLIFGRIEFENGKIALEYCDENNNIIKIPDLENYILKNNDISHIGEIIHGDLDEYLKQSLDDYLTNLINEKKLEIPKNYQQFYETQKSKWIYNAIEALNYQENIHYIVQEGQIKPVDYFSTGIVQSATNWSDGLHQFLQIKHNLKMTSETLTTNFLSNIGFINNYSTVYGLTGTLGSEKAKQVLNQVYHVDLVNIPQLREKQYLELEIIVAQDESKWVEQICSTVLIETKKDRGILIICENISHANQLGELLKIQHRSTAVKLYTMNNMNQEKHVEKILPGEIIIATNLAGRGTDIRTDEIEEFGGLHVIVTFMPNNQRVEDQAFGRTARQGKRGTGLMILNGMNLIDYKNVDTKEVKQRRDEIESKNLDEFQNNELTLIQIKDKLFKQFSQFLNNEIRHHIRYEQGSFRATLNEITEVFKTVMPTVYETNIIAAVEEQWAMFLKQIDDNKIHLYHAEEECNKLIHTLRTDYKEGNIIKNAYYHTVIANDILVNQWSIRNSSKAKDALNHFEKAIQLDEAASGTAYLGIAWCSLLIQNDNYKKKALKSFEKSLEILSNEMAMFNSMQLLLERKQPTFTGSELYKQFMTKTTILGTYLNSIQSNIGAIKKSLRLIDLIQIKQQSKDNILETIGYHYELERNSKEKLPIELHKKTNYNLIFNDLTTRQDSGTIDQALITVNNAYKKEKLSLSYDDISVTLKQTDLDRIKTMFNQNKEYFDLTKESAIAQLKSERTMWNTLRMTSSYQVDLKIKPTNGKIEEINGRQMNELIELIEKQNDDTLRFDMIIKDANTNEVNQYFKYTAYDLTNLQVDFDRLDYESLNAKLSSIKAKSLHIEMVLTKSILLPMINRNVWIQAAKVCVTEQKLYEKVNRNELLKRVNELKNDDSYFNIKFESLQVNQIQNIVEYCKEMSFSVSFIDIDFYKSIQGLNGQANFHLNKLNKSTSKMIIEVLRKENMEFSLVFQNLNHDQVEYIVAHANLEQENIQINKVKNIMELYTKSFMPIVELNEFTAKGIEYMLEINEERFIPWRSVIAVAILASLQILAGGVLIATGFGASVGMGIITEGIADMFTAYRAFSNRQFNWGDYCKQKAVSLVISAVSMGYSKLKDAGKGVKTLVGSAGTEALEQAGTQFATNTKTVGQTFVQTGKNLKSLSFKFTGVKVGEAIAREGLNSGVQYLSTFSFDLIKPQICESVQTKVQAIFSKPDMTYLLRKMYTLDLQTKSKVLQSRIDQIVADTINPRHDFARRQWDSIGGPLLKGILADSKNYGGAISMTFRILGTLNALPTLYTLMDKVYDELIKKLTQIDKNTMTFTLILHRILKIDKEIASNAVDKLKSSEIIDENDNLKLSSYYDVSDECIKLKRKIDEFNRQEKDQNDVAQFMKSFCDNYMQVEYDSFSIISKSVADKITEQLIQIIESQLIQPWSTLAVSSLTSNLSNRIQHNYLIDKNQNSDSHNKDQEKYDEIKNKTNVTEEEKTFMRNYGKYRTFAEQINYNSRDYCVAYTQCEVAYYAKTSSTVQDEKVDKKVKERADGVRDNKPATMAEISLMMEKYGIKVKIVNDENYQRTQEEIDNGVEVIYVEKGSKDDKNADQVGHAYYLDANGNRFDVETKPNDCFYGVFSKILETKGINKSIENIRNELANDIKSNANYSKVMEAEKWIHNRHPQEANSLLFSAGLRLAPSDSHKEDQDKYNELKNKTDLTEEEKKFMKDYEVTARLEVEDADLPKLNKSVYNTKQRGLPHDAKFKAKFIVFVSKLRFYSLLRVRKFFLLKQNFTNITKQTLKMATTDLNNTISIKEKFERGIYSLKCIPRILDMDTTGVYINKNAPYPNEIESFEDMDWERDKCLTHTLKATSYGDWQFNIGMINTEYFENRGKLDNMFIEKNEQTISKTCINIERISIQKAIKSFNIEFSCNMDWYLNNPNAIEEDLNRTILHLDLNNECLIKKLEQELFYKQMCKLFGESEDDHNKPENDDTIYEKCFILKDFH</sequence>
<reference evidence="7" key="1">
    <citation type="submission" date="2021-02" db="EMBL/GenBank/DDBJ databases">
        <authorList>
            <person name="Nowell W R."/>
        </authorList>
    </citation>
    <scope>NUCLEOTIDE SEQUENCE</scope>
</reference>
<gene>
    <name evidence="8" type="ORF">JXQ802_LOCUS31270</name>
    <name evidence="7" type="ORF">PYM288_LOCUS20593</name>
</gene>
<dbReference type="InterPro" id="IPR011130">
    <property type="entry name" value="SecA_preprotein_X-link_dom"/>
</dbReference>
<keyword evidence="3" id="KW-0811">Translocation</keyword>
<dbReference type="SUPFAM" id="SSF52540">
    <property type="entry name" value="P-loop containing nucleoside triphosphate hydrolases"/>
    <property type="match status" value="2"/>
</dbReference>
<dbReference type="InterPro" id="IPR011115">
    <property type="entry name" value="SecA_DEAD"/>
</dbReference>
<dbReference type="SMART" id="SM00957">
    <property type="entry name" value="SecA_DEAD"/>
    <property type="match status" value="1"/>
</dbReference>
<dbReference type="PANTHER" id="PTHR30612:SF0">
    <property type="entry name" value="CHLOROPLAST PROTEIN-TRANSPORTING ATPASE"/>
    <property type="match status" value="1"/>
</dbReference>
<organism evidence="7 9">
    <name type="scientific">Rotaria sordida</name>
    <dbReference type="NCBI Taxonomy" id="392033"/>
    <lineage>
        <taxon>Eukaryota</taxon>
        <taxon>Metazoa</taxon>
        <taxon>Spiralia</taxon>
        <taxon>Gnathifera</taxon>
        <taxon>Rotifera</taxon>
        <taxon>Eurotatoria</taxon>
        <taxon>Bdelloidea</taxon>
        <taxon>Philodinida</taxon>
        <taxon>Philodinidae</taxon>
        <taxon>Rotaria</taxon>
    </lineage>
</organism>
<dbReference type="Proteomes" id="UP000663870">
    <property type="component" value="Unassembled WGS sequence"/>
</dbReference>
<proteinExistence type="predicted"/>
<feature type="domain" description="Helicase C-terminal" evidence="5">
    <location>
        <begin position="2383"/>
        <end position="2546"/>
    </location>
</feature>
<keyword evidence="2" id="KW-0813">Transport</keyword>
<evidence type="ECO:0000259" key="4">
    <source>
        <dbReference type="PROSITE" id="PS51192"/>
    </source>
</evidence>
<dbReference type="GO" id="GO:0006886">
    <property type="term" value="P:intracellular protein transport"/>
    <property type="evidence" value="ECO:0007669"/>
    <property type="project" value="InterPro"/>
</dbReference>
<dbReference type="InterPro" id="IPR016024">
    <property type="entry name" value="ARM-type_fold"/>
</dbReference>
<dbReference type="InterPro" id="IPR014001">
    <property type="entry name" value="Helicase_ATP-bd"/>
</dbReference>
<dbReference type="GO" id="GO:0006605">
    <property type="term" value="P:protein targeting"/>
    <property type="evidence" value="ECO:0007669"/>
    <property type="project" value="InterPro"/>
</dbReference>
<dbReference type="PROSITE" id="PS51194">
    <property type="entry name" value="HELICASE_CTER"/>
    <property type="match status" value="1"/>
</dbReference>
<dbReference type="PROSITE" id="PS51192">
    <property type="entry name" value="HELICASE_ATP_BIND_1"/>
    <property type="match status" value="1"/>
</dbReference>
<dbReference type="Pfam" id="PF00271">
    <property type="entry name" value="Helicase_C"/>
    <property type="match status" value="1"/>
</dbReference>
<evidence type="ECO:0000259" key="6">
    <source>
        <dbReference type="PROSITE" id="PS51196"/>
    </source>
</evidence>
<dbReference type="Proteomes" id="UP000663854">
    <property type="component" value="Unassembled WGS sequence"/>
</dbReference>
<feature type="non-terminal residue" evidence="7">
    <location>
        <position position="1"/>
    </location>
</feature>
<dbReference type="InterPro" id="IPR036670">
    <property type="entry name" value="SecA_X-link_sf"/>
</dbReference>
<dbReference type="EMBL" id="CAJNOL010001314">
    <property type="protein sequence ID" value="CAF1335071.1"/>
    <property type="molecule type" value="Genomic_DNA"/>
</dbReference>
<dbReference type="SUPFAM" id="SSF81767">
    <property type="entry name" value="Pre-protein crosslinking domain of SecA"/>
    <property type="match status" value="1"/>
</dbReference>
<dbReference type="PROSITE" id="PS51196">
    <property type="entry name" value="SECA_MOTOR_DEAD"/>
    <property type="match status" value="1"/>
</dbReference>
<evidence type="ECO:0000256" key="3">
    <source>
        <dbReference type="ARBA" id="ARBA00023010"/>
    </source>
</evidence>
<name>A0A814QES8_9BILA</name>
<dbReference type="GO" id="GO:0005524">
    <property type="term" value="F:ATP binding"/>
    <property type="evidence" value="ECO:0007669"/>
    <property type="project" value="InterPro"/>
</dbReference>